<evidence type="ECO:0000256" key="6">
    <source>
        <dbReference type="ARBA" id="ARBA00047317"/>
    </source>
</evidence>
<dbReference type="InterPro" id="IPR036135">
    <property type="entry name" value="MoeA_linker/N_sf"/>
</dbReference>
<comment type="function">
    <text evidence="1 7">Catalyzes the insertion of molybdate into adenylated molybdopterin with the concomitant release of AMP.</text>
</comment>
<dbReference type="RefSeq" id="WP_159903221.1">
    <property type="nucleotide sequence ID" value="NZ_BAABFX010000020.1"/>
</dbReference>
<dbReference type="InterPro" id="IPR001453">
    <property type="entry name" value="MoaB/Mog_dom"/>
</dbReference>
<comment type="cofactor">
    <cofactor evidence="7">
        <name>Mg(2+)</name>
        <dbReference type="ChEBI" id="CHEBI:18420"/>
    </cofactor>
</comment>
<comment type="pathway">
    <text evidence="2 7">Cofactor biosynthesis; molybdopterin biosynthesis.</text>
</comment>
<dbReference type="SUPFAM" id="SSF53218">
    <property type="entry name" value="Molybdenum cofactor biosynthesis proteins"/>
    <property type="match status" value="1"/>
</dbReference>
<evidence type="ECO:0000313" key="9">
    <source>
        <dbReference type="EMBL" id="GAA4392532.1"/>
    </source>
</evidence>
<reference evidence="10" key="1">
    <citation type="journal article" date="2019" name="Int. J. Syst. Evol. Microbiol.">
        <title>The Global Catalogue of Microorganisms (GCM) 10K type strain sequencing project: providing services to taxonomists for standard genome sequencing and annotation.</title>
        <authorList>
            <consortium name="The Broad Institute Genomics Platform"/>
            <consortium name="The Broad Institute Genome Sequencing Center for Infectious Disease"/>
            <person name="Wu L."/>
            <person name="Ma J."/>
        </authorList>
    </citation>
    <scope>NUCLEOTIDE SEQUENCE [LARGE SCALE GENOMIC DNA]</scope>
    <source>
        <strain evidence="10">JCM 17738</strain>
    </source>
</reference>
<dbReference type="Pfam" id="PF03453">
    <property type="entry name" value="MoeA_N"/>
    <property type="match status" value="1"/>
</dbReference>
<proteinExistence type="inferred from homology"/>
<organism evidence="9 10">
    <name type="scientific">Ornithinibacter aureus</name>
    <dbReference type="NCBI Taxonomy" id="622664"/>
    <lineage>
        <taxon>Bacteria</taxon>
        <taxon>Bacillati</taxon>
        <taxon>Actinomycetota</taxon>
        <taxon>Actinomycetes</taxon>
        <taxon>Micrococcales</taxon>
        <taxon>Intrasporangiaceae</taxon>
        <taxon>Ornithinibacter</taxon>
    </lineage>
</organism>
<evidence type="ECO:0000256" key="4">
    <source>
        <dbReference type="ARBA" id="ARBA00022505"/>
    </source>
</evidence>
<evidence type="ECO:0000256" key="7">
    <source>
        <dbReference type="RuleBase" id="RU365090"/>
    </source>
</evidence>
<evidence type="ECO:0000256" key="1">
    <source>
        <dbReference type="ARBA" id="ARBA00002901"/>
    </source>
</evidence>
<keyword evidence="7" id="KW-0460">Magnesium</keyword>
<evidence type="ECO:0000313" key="10">
    <source>
        <dbReference type="Proteomes" id="UP001500390"/>
    </source>
</evidence>
<comment type="caution">
    <text evidence="9">The sequence shown here is derived from an EMBL/GenBank/DDBJ whole genome shotgun (WGS) entry which is preliminary data.</text>
</comment>
<dbReference type="Gene3D" id="2.170.190.11">
    <property type="entry name" value="Molybdopterin biosynthesis moea protein, domain 3"/>
    <property type="match status" value="1"/>
</dbReference>
<gene>
    <name evidence="9" type="ORF">GCM10023153_11610</name>
</gene>
<keyword evidence="7" id="KW-0808">Transferase</keyword>
<keyword evidence="5 7" id="KW-0501">Molybdenum cofactor biosynthesis</keyword>
<dbReference type="InterPro" id="IPR038987">
    <property type="entry name" value="MoeA-like"/>
</dbReference>
<dbReference type="Gene3D" id="3.90.105.10">
    <property type="entry name" value="Molybdopterin biosynthesis moea protein, domain 2"/>
    <property type="match status" value="1"/>
</dbReference>
<evidence type="ECO:0000259" key="8">
    <source>
        <dbReference type="SMART" id="SM00852"/>
    </source>
</evidence>
<dbReference type="NCBIfam" id="NF045515">
    <property type="entry name" value="Glp_gephyrin"/>
    <property type="match status" value="1"/>
</dbReference>
<dbReference type="EMBL" id="BAABFX010000020">
    <property type="protein sequence ID" value="GAA4392532.1"/>
    <property type="molecule type" value="Genomic_DNA"/>
</dbReference>
<protein>
    <recommendedName>
        <fullName evidence="7">Molybdopterin molybdenumtransferase</fullName>
        <ecNumber evidence="7">2.10.1.1</ecNumber>
    </recommendedName>
</protein>
<dbReference type="SUPFAM" id="SSF63882">
    <property type="entry name" value="MoeA N-terminal region -like"/>
    <property type="match status" value="1"/>
</dbReference>
<dbReference type="InterPro" id="IPR036688">
    <property type="entry name" value="MoeA_C_domain_IV_sf"/>
</dbReference>
<dbReference type="Gene3D" id="2.40.340.10">
    <property type="entry name" value="MoeA, C-terminal, domain IV"/>
    <property type="match status" value="1"/>
</dbReference>
<dbReference type="SUPFAM" id="SSF63867">
    <property type="entry name" value="MoeA C-terminal domain-like"/>
    <property type="match status" value="1"/>
</dbReference>
<dbReference type="InterPro" id="IPR005110">
    <property type="entry name" value="MoeA_linker/N"/>
</dbReference>
<evidence type="ECO:0000256" key="2">
    <source>
        <dbReference type="ARBA" id="ARBA00005046"/>
    </source>
</evidence>
<evidence type="ECO:0000256" key="5">
    <source>
        <dbReference type="ARBA" id="ARBA00023150"/>
    </source>
</evidence>
<accession>A0ABP8JLL8</accession>
<dbReference type="PANTHER" id="PTHR10192">
    <property type="entry name" value="MOLYBDOPTERIN BIOSYNTHESIS PROTEIN"/>
    <property type="match status" value="1"/>
</dbReference>
<comment type="similarity">
    <text evidence="3 7">Belongs to the MoeA family.</text>
</comment>
<dbReference type="NCBIfam" id="TIGR00177">
    <property type="entry name" value="molyb_syn"/>
    <property type="match status" value="1"/>
</dbReference>
<comment type="catalytic activity">
    <reaction evidence="6">
        <text>adenylyl-molybdopterin + molybdate = Mo-molybdopterin + AMP + H(+)</text>
        <dbReference type="Rhea" id="RHEA:35047"/>
        <dbReference type="ChEBI" id="CHEBI:15378"/>
        <dbReference type="ChEBI" id="CHEBI:36264"/>
        <dbReference type="ChEBI" id="CHEBI:62727"/>
        <dbReference type="ChEBI" id="CHEBI:71302"/>
        <dbReference type="ChEBI" id="CHEBI:456215"/>
        <dbReference type="EC" id="2.10.1.1"/>
    </reaction>
</comment>
<dbReference type="Gene3D" id="3.40.980.10">
    <property type="entry name" value="MoaB/Mog-like domain"/>
    <property type="match status" value="1"/>
</dbReference>
<keyword evidence="7" id="KW-0479">Metal-binding</keyword>
<dbReference type="Proteomes" id="UP001500390">
    <property type="component" value="Unassembled WGS sequence"/>
</dbReference>
<dbReference type="SMART" id="SM00852">
    <property type="entry name" value="MoCF_biosynth"/>
    <property type="match status" value="1"/>
</dbReference>
<dbReference type="InterPro" id="IPR005111">
    <property type="entry name" value="MoeA_C_domain_IV"/>
</dbReference>
<dbReference type="EC" id="2.10.1.1" evidence="7"/>
<keyword evidence="10" id="KW-1185">Reference proteome</keyword>
<feature type="domain" description="MoaB/Mog" evidence="8">
    <location>
        <begin position="179"/>
        <end position="318"/>
    </location>
</feature>
<evidence type="ECO:0000256" key="3">
    <source>
        <dbReference type="ARBA" id="ARBA00010763"/>
    </source>
</evidence>
<dbReference type="InterPro" id="IPR036425">
    <property type="entry name" value="MoaB/Mog-like_dom_sf"/>
</dbReference>
<keyword evidence="4 7" id="KW-0500">Molybdenum</keyword>
<dbReference type="PANTHER" id="PTHR10192:SF5">
    <property type="entry name" value="GEPHYRIN"/>
    <property type="match status" value="1"/>
</dbReference>
<dbReference type="CDD" id="cd00887">
    <property type="entry name" value="MoeA"/>
    <property type="match status" value="1"/>
</dbReference>
<name>A0ABP8JLL8_9MICO</name>
<dbReference type="Pfam" id="PF00994">
    <property type="entry name" value="MoCF_biosynth"/>
    <property type="match status" value="1"/>
</dbReference>
<sequence length="406" mass="41398">MRTLQEHRAAVLALVSPLPATPVPVVAALGLVLAQDVTARVDLPGFDNSAMDGYAVRAGELAGASRENPVVLPVSGDIAAGDTTHHVLAAGHAMRIMTGAPLPEGCDAVVPVELTDGGSREVALFLDPDVGRHVRRRGEDITAGSVVLRAGTRLTPGHLAIAAAANLAELPVHPRPRVTVVSTGDELVAPGSALAHGQIVDSNHVMLRALVEAAGAEVAAGVHLRDEVDAVRALVDAPPGSPDLVITSGGVSMGVYDTVKEVLSADGGVDFVKVAMRPGMPQGSGLLGAHRTPVITLPGNPVSSFASFHVFVLPVLRRLAGLDPDDDGSFEAQAGVGWPTVAGKVELTRVTERSGQVSPSGGQGSHVLGALAAATALAVVPADVEHVTAGSLVRCLPLLGQNRPRD</sequence>
<dbReference type="Pfam" id="PF03454">
    <property type="entry name" value="MoeA_C"/>
    <property type="match status" value="1"/>
</dbReference>